<organism evidence="3 4">
    <name type="scientific">Gordonia sesuvii</name>
    <dbReference type="NCBI Taxonomy" id="3116777"/>
    <lineage>
        <taxon>Bacteria</taxon>
        <taxon>Bacillati</taxon>
        <taxon>Actinomycetota</taxon>
        <taxon>Actinomycetes</taxon>
        <taxon>Mycobacteriales</taxon>
        <taxon>Gordoniaceae</taxon>
        <taxon>Gordonia</taxon>
    </lineage>
</organism>
<dbReference type="RefSeq" id="WP_330431563.1">
    <property type="nucleotide sequence ID" value="NZ_JAZDUF010000001.1"/>
</dbReference>
<evidence type="ECO:0000259" key="2">
    <source>
        <dbReference type="Pfam" id="PF08327"/>
    </source>
</evidence>
<dbReference type="SUPFAM" id="SSF55961">
    <property type="entry name" value="Bet v1-like"/>
    <property type="match status" value="1"/>
</dbReference>
<keyword evidence="4" id="KW-1185">Reference proteome</keyword>
<dbReference type="InterPro" id="IPR023393">
    <property type="entry name" value="START-like_dom_sf"/>
</dbReference>
<dbReference type="Gene3D" id="3.30.530.20">
    <property type="match status" value="1"/>
</dbReference>
<name>A0ABU7MA17_9ACTN</name>
<dbReference type="EMBL" id="JAZDUF010000001">
    <property type="protein sequence ID" value="MEE3849960.1"/>
    <property type="molecule type" value="Genomic_DNA"/>
</dbReference>
<reference evidence="3 4" key="1">
    <citation type="submission" date="2024-01" db="EMBL/GenBank/DDBJ databases">
        <title>Draft genome sequence of Gordonia sp. LSe1-13.</title>
        <authorList>
            <person name="Suphannarot A."/>
            <person name="Mingma R."/>
        </authorList>
    </citation>
    <scope>NUCLEOTIDE SEQUENCE [LARGE SCALE GENOMIC DNA]</scope>
    <source>
        <strain evidence="3 4">LSe1-13</strain>
    </source>
</reference>
<dbReference type="InterPro" id="IPR013538">
    <property type="entry name" value="ASHA1/2-like_C"/>
</dbReference>
<evidence type="ECO:0000313" key="4">
    <source>
        <dbReference type="Proteomes" id="UP001347146"/>
    </source>
</evidence>
<comment type="similarity">
    <text evidence="1">Belongs to the AHA1 family.</text>
</comment>
<protein>
    <submittedName>
        <fullName evidence="3">SRPBCC domain-containing protein</fullName>
    </submittedName>
</protein>
<evidence type="ECO:0000256" key="1">
    <source>
        <dbReference type="ARBA" id="ARBA00006817"/>
    </source>
</evidence>
<accession>A0ABU7MA17</accession>
<sequence length="193" mass="21316">MDQKATDRFGTVVHDGDRLALRYERHLAHSPEKVWSALTESDSLRHWFPADIVGERARGASVKLPFWPDGAAESQAMMEDAGVDTSSFDFEEVLPGEIREYDPPKVFELVWGNPEGQADVLRFELEPTADGTRLVFTTWPGEPGPMGHAGTAAGWHACLDALQSLVDTGAVDEDRQDVVKLRDHYASLLAEPS</sequence>
<dbReference type="Pfam" id="PF08327">
    <property type="entry name" value="AHSA1"/>
    <property type="match status" value="1"/>
</dbReference>
<comment type="caution">
    <text evidence="3">The sequence shown here is derived from an EMBL/GenBank/DDBJ whole genome shotgun (WGS) entry which is preliminary data.</text>
</comment>
<feature type="domain" description="Activator of Hsp90 ATPase homologue 1/2-like C-terminal" evidence="2">
    <location>
        <begin position="29"/>
        <end position="166"/>
    </location>
</feature>
<dbReference type="Proteomes" id="UP001347146">
    <property type="component" value="Unassembled WGS sequence"/>
</dbReference>
<gene>
    <name evidence="3" type="ORF">VZC37_06425</name>
</gene>
<proteinExistence type="inferred from homology"/>
<evidence type="ECO:0000313" key="3">
    <source>
        <dbReference type="EMBL" id="MEE3849960.1"/>
    </source>
</evidence>